<dbReference type="AlphaFoldDB" id="A0A921UNY3"/>
<evidence type="ECO:0000313" key="2">
    <source>
        <dbReference type="EMBL" id="KAG0537985.1"/>
    </source>
</evidence>
<protein>
    <submittedName>
        <fullName evidence="2">Uncharacterized protein</fullName>
    </submittedName>
</protein>
<organism evidence="2 3">
    <name type="scientific">Sorghum bicolor</name>
    <name type="common">Sorghum</name>
    <name type="synonym">Sorghum vulgare</name>
    <dbReference type="NCBI Taxonomy" id="4558"/>
    <lineage>
        <taxon>Eukaryota</taxon>
        <taxon>Viridiplantae</taxon>
        <taxon>Streptophyta</taxon>
        <taxon>Embryophyta</taxon>
        <taxon>Tracheophyta</taxon>
        <taxon>Spermatophyta</taxon>
        <taxon>Magnoliopsida</taxon>
        <taxon>Liliopsida</taxon>
        <taxon>Poales</taxon>
        <taxon>Poaceae</taxon>
        <taxon>PACMAD clade</taxon>
        <taxon>Panicoideae</taxon>
        <taxon>Andropogonodae</taxon>
        <taxon>Andropogoneae</taxon>
        <taxon>Sorghinae</taxon>
        <taxon>Sorghum</taxon>
    </lineage>
</organism>
<proteinExistence type="predicted"/>
<gene>
    <name evidence="2" type="ORF">BDA96_03G196500</name>
</gene>
<reference evidence="2" key="2">
    <citation type="submission" date="2020-10" db="EMBL/GenBank/DDBJ databases">
        <authorList>
            <person name="Cooper E.A."/>
            <person name="Brenton Z.W."/>
            <person name="Flinn B.S."/>
            <person name="Jenkins J."/>
            <person name="Shu S."/>
            <person name="Flowers D."/>
            <person name="Luo F."/>
            <person name="Wang Y."/>
            <person name="Xia P."/>
            <person name="Barry K."/>
            <person name="Daum C."/>
            <person name="Lipzen A."/>
            <person name="Yoshinaga Y."/>
            <person name="Schmutz J."/>
            <person name="Saski C."/>
            <person name="Vermerris W."/>
            <person name="Kresovich S."/>
        </authorList>
    </citation>
    <scope>NUCLEOTIDE SEQUENCE</scope>
</reference>
<reference evidence="2" key="1">
    <citation type="journal article" date="2019" name="BMC Genomics">
        <title>A new reference genome for Sorghum bicolor reveals high levels of sequence similarity between sweet and grain genotypes: implications for the genetics of sugar metabolism.</title>
        <authorList>
            <person name="Cooper E.A."/>
            <person name="Brenton Z.W."/>
            <person name="Flinn B.S."/>
            <person name="Jenkins J."/>
            <person name="Shu S."/>
            <person name="Flowers D."/>
            <person name="Luo F."/>
            <person name="Wang Y."/>
            <person name="Xia P."/>
            <person name="Barry K."/>
            <person name="Daum C."/>
            <person name="Lipzen A."/>
            <person name="Yoshinaga Y."/>
            <person name="Schmutz J."/>
            <person name="Saski C."/>
            <person name="Vermerris W."/>
            <person name="Kresovich S."/>
        </authorList>
    </citation>
    <scope>NUCLEOTIDE SEQUENCE</scope>
</reference>
<name>A0A921UNY3_SORBI</name>
<dbReference type="EMBL" id="CM027682">
    <property type="protein sequence ID" value="KAG0537985.1"/>
    <property type="molecule type" value="Genomic_DNA"/>
</dbReference>
<dbReference type="Proteomes" id="UP000807115">
    <property type="component" value="Chromosome 3"/>
</dbReference>
<feature type="region of interest" description="Disordered" evidence="1">
    <location>
        <begin position="77"/>
        <end position="100"/>
    </location>
</feature>
<accession>A0A921UNY3</accession>
<sequence length="121" mass="13285">MRHSWTHFQSYKKELKLKRLKGRSKGKNIGANKDGEQIAEVAATTNMVEGNVTTESEEISHHQDNLGSSLPLTQLAATAPAGTSTTRTTRSAANKSKTEFDRSAQVMGWSMSSQPLLQCYT</sequence>
<comment type="caution">
    <text evidence="2">The sequence shown here is derived from an EMBL/GenBank/DDBJ whole genome shotgun (WGS) entry which is preliminary data.</text>
</comment>
<evidence type="ECO:0000313" key="3">
    <source>
        <dbReference type="Proteomes" id="UP000807115"/>
    </source>
</evidence>
<feature type="compositionally biased region" description="Low complexity" evidence="1">
    <location>
        <begin position="77"/>
        <end position="93"/>
    </location>
</feature>
<evidence type="ECO:0000256" key="1">
    <source>
        <dbReference type="SAM" id="MobiDB-lite"/>
    </source>
</evidence>